<comment type="caution">
    <text evidence="2">The sequence shown here is derived from an EMBL/GenBank/DDBJ whole genome shotgun (WGS) entry which is preliminary data.</text>
</comment>
<keyword evidence="3" id="KW-1185">Reference proteome</keyword>
<dbReference type="AlphaFoldDB" id="A0A917TMN1"/>
<feature type="coiled-coil region" evidence="1">
    <location>
        <begin position="394"/>
        <end position="435"/>
    </location>
</feature>
<sequence length="1027" mass="111562">MTAPHTADGSANVDIVGPRVLAGVQMVNISRLSTHPVPITPRGLITVAGQGPSDSNGAGKSSFIAGISLLHADDQWRLQSGAQDAAELLFTAELAGQEVVHANADHGYIIGVYVPPSTQTLPELEASVLTVWLRINRQAPHVELRWATRLHVAFGDTENDRAEGADGQWDALPRSNGRTDLRANKLARTLYGQTVRCVSFLSTSVRASATANLLAQPLNELTPERIFDAIGALTGLNREIEDEQKARQVEYQHADEARQARTDYEAWNTRVTVIEDLIHAREQARTLRAEADDHWRSRCARHLVDGVVLADELAHDISNLDATKTEFDAAIDTADGDLARLRDDKALEANFRTRKKTYDDTKAAVDALGKQQTANIAQIELHTATARGLRQTAAAADGRSVEQAEQELSAAENAVEAAQRAAGVTEQRLRDARDELAAAERGEDVAVAQVQALRAEDITAVPLVDVISLTEPQRAVWEARLLPYRHAVVVADAAAAAVALDGLPGSLLIEADPAGTPAGDGLPLPADPATTVHRFLAALRDRAGSADTHLDTTTGVHGVAGFPEAITGRAGRIEKARTAVNAAVTADDTAAGTLKTARKARRRADDRVTGAKAAVEADKLDTTVKTLRAANTRIDEELGTLETPLAQARAEYDKALGEKTSRDQQIAAITSQRDGLKEQRRLNRVTWQEKTAQKTAVNLPARQAAWQGTTDTAHQHLLTLTEAEQHRSSADWDDLCVGQADRLQYVCFPPGTPAEQLPEELRIINQQRRDRHFGANTRLVPHVLRIVGTHLDGLAELDQEQLDQIRTDRGNLTRTLSSAEAAMREAQLASAALRATLAKAIKTKLKQVSDEFNTLDTTYGGYGGALDYPEPEPPADPQKPWQWTITPRWRRGEGKPLSPYRLRGNTAQMDDKAVKLVCAAALAGATDRPLLLILDELGRNLGSAHRRDAVALFENIGRDRAISVIGALQDDMERYAVGSSSLYIKLRRTSDTHAYNQAPIVVGSESETARVQLLTDWITSYRPQPLT</sequence>
<evidence type="ECO:0000256" key="1">
    <source>
        <dbReference type="SAM" id="Coils"/>
    </source>
</evidence>
<reference evidence="2" key="1">
    <citation type="journal article" date="2014" name="Int. J. Syst. Evol. Microbiol.">
        <title>Complete genome sequence of Corynebacterium casei LMG S-19264T (=DSM 44701T), isolated from a smear-ripened cheese.</title>
        <authorList>
            <consortium name="US DOE Joint Genome Institute (JGI-PGF)"/>
            <person name="Walter F."/>
            <person name="Albersmeier A."/>
            <person name="Kalinowski J."/>
            <person name="Ruckert C."/>
        </authorList>
    </citation>
    <scope>NUCLEOTIDE SEQUENCE</scope>
    <source>
        <strain evidence="2">CGMCC 4.7312</strain>
    </source>
</reference>
<evidence type="ECO:0000313" key="2">
    <source>
        <dbReference type="EMBL" id="GGM28237.1"/>
    </source>
</evidence>
<organism evidence="2 3">
    <name type="scientific">Micromonospora sonchi</name>
    <dbReference type="NCBI Taxonomy" id="1763543"/>
    <lineage>
        <taxon>Bacteria</taxon>
        <taxon>Bacillati</taxon>
        <taxon>Actinomycetota</taxon>
        <taxon>Actinomycetes</taxon>
        <taxon>Micromonosporales</taxon>
        <taxon>Micromonosporaceae</taxon>
        <taxon>Micromonospora</taxon>
    </lineage>
</organism>
<accession>A0A917TMN1</accession>
<reference evidence="2" key="2">
    <citation type="submission" date="2020-09" db="EMBL/GenBank/DDBJ databases">
        <authorList>
            <person name="Sun Q."/>
            <person name="Zhou Y."/>
        </authorList>
    </citation>
    <scope>NUCLEOTIDE SEQUENCE</scope>
    <source>
        <strain evidence="2">CGMCC 4.7312</strain>
    </source>
</reference>
<gene>
    <name evidence="2" type="ORF">GCM10011608_11330</name>
</gene>
<name>A0A917TMN1_9ACTN</name>
<keyword evidence="1" id="KW-0175">Coiled coil</keyword>
<dbReference type="RefSeq" id="WP_229705707.1">
    <property type="nucleotide sequence ID" value="NZ_BMNB01000004.1"/>
</dbReference>
<dbReference type="EMBL" id="BMNB01000004">
    <property type="protein sequence ID" value="GGM28237.1"/>
    <property type="molecule type" value="Genomic_DNA"/>
</dbReference>
<protein>
    <recommendedName>
        <fullName evidence="4">Chromosome segregation ATPase</fullName>
    </recommendedName>
</protein>
<evidence type="ECO:0000313" key="3">
    <source>
        <dbReference type="Proteomes" id="UP000608890"/>
    </source>
</evidence>
<dbReference type="Proteomes" id="UP000608890">
    <property type="component" value="Unassembled WGS sequence"/>
</dbReference>
<proteinExistence type="predicted"/>
<evidence type="ECO:0008006" key="4">
    <source>
        <dbReference type="Google" id="ProtNLM"/>
    </source>
</evidence>